<dbReference type="GO" id="GO:0140359">
    <property type="term" value="F:ABC-type transporter activity"/>
    <property type="evidence" value="ECO:0007669"/>
    <property type="project" value="InterPro"/>
</dbReference>
<proteinExistence type="inferred from homology"/>
<evidence type="ECO:0000256" key="4">
    <source>
        <dbReference type="ARBA" id="ARBA00022692"/>
    </source>
</evidence>
<evidence type="ECO:0000256" key="3">
    <source>
        <dbReference type="ARBA" id="ARBA00022448"/>
    </source>
</evidence>
<dbReference type="Proteomes" id="UP000631114">
    <property type="component" value="Unassembled WGS sequence"/>
</dbReference>
<dbReference type="FunFam" id="3.40.50.300:FF:000367">
    <property type="entry name" value="ABC transporter G family member 24"/>
    <property type="match status" value="1"/>
</dbReference>
<dbReference type="OrthoDB" id="66620at2759"/>
<evidence type="ECO:0000256" key="10">
    <source>
        <dbReference type="SAM" id="Phobius"/>
    </source>
</evidence>
<keyword evidence="4 10" id="KW-0812">Transmembrane</keyword>
<evidence type="ECO:0000256" key="11">
    <source>
        <dbReference type="SAM" id="SignalP"/>
    </source>
</evidence>
<comment type="subcellular location">
    <subcellularLocation>
        <location evidence="1">Membrane</location>
        <topology evidence="1">Multi-pass membrane protein</topology>
    </subcellularLocation>
</comment>
<dbReference type="Pfam" id="PF19055">
    <property type="entry name" value="ABC2_membrane_7"/>
    <property type="match status" value="1"/>
</dbReference>
<keyword evidence="5" id="KW-0547">Nucleotide-binding</keyword>
<dbReference type="GO" id="GO:0016020">
    <property type="term" value="C:membrane"/>
    <property type="evidence" value="ECO:0007669"/>
    <property type="project" value="UniProtKB-SubCell"/>
</dbReference>
<dbReference type="PANTHER" id="PTHR48041">
    <property type="entry name" value="ABC TRANSPORTER G FAMILY MEMBER 28"/>
    <property type="match status" value="1"/>
</dbReference>
<feature type="compositionally biased region" description="Low complexity" evidence="9">
    <location>
        <begin position="90"/>
        <end position="103"/>
    </location>
</feature>
<keyword evidence="7 10" id="KW-1133">Transmembrane helix</keyword>
<dbReference type="EMBL" id="JADFTS010000007">
    <property type="protein sequence ID" value="KAF9597679.1"/>
    <property type="molecule type" value="Genomic_DNA"/>
</dbReference>
<evidence type="ECO:0000259" key="12">
    <source>
        <dbReference type="PROSITE" id="PS50893"/>
    </source>
</evidence>
<dbReference type="SUPFAM" id="SSF52540">
    <property type="entry name" value="P-loop containing nucleoside triphosphate hydrolases"/>
    <property type="match status" value="1"/>
</dbReference>
<dbReference type="PANTHER" id="PTHR48041:SF91">
    <property type="entry name" value="ABC TRANSPORTER G FAMILY MEMBER 28"/>
    <property type="match status" value="1"/>
</dbReference>
<feature type="signal peptide" evidence="11">
    <location>
        <begin position="1"/>
        <end position="21"/>
    </location>
</feature>
<evidence type="ECO:0000256" key="9">
    <source>
        <dbReference type="SAM" id="MobiDB-lite"/>
    </source>
</evidence>
<keyword evidence="14" id="KW-1185">Reference proteome</keyword>
<dbReference type="InterPro" id="IPR043926">
    <property type="entry name" value="ABCG_dom"/>
</dbReference>
<protein>
    <recommendedName>
        <fullName evidence="12">ABC transporter domain-containing protein</fullName>
    </recommendedName>
</protein>
<gene>
    <name evidence="13" type="ORF">IFM89_020764</name>
</gene>
<keyword evidence="11" id="KW-0732">Signal</keyword>
<evidence type="ECO:0000256" key="1">
    <source>
        <dbReference type="ARBA" id="ARBA00004141"/>
    </source>
</evidence>
<accession>A0A835HFX1</accession>
<evidence type="ECO:0000313" key="13">
    <source>
        <dbReference type="EMBL" id="KAF9597679.1"/>
    </source>
</evidence>
<feature type="region of interest" description="Disordered" evidence="9">
    <location>
        <begin position="70"/>
        <end position="108"/>
    </location>
</feature>
<feature type="domain" description="ABC transporter" evidence="12">
    <location>
        <begin position="198"/>
        <end position="477"/>
    </location>
</feature>
<feature type="transmembrane region" description="Helical" evidence="10">
    <location>
        <begin position="720"/>
        <end position="739"/>
    </location>
</feature>
<comment type="caution">
    <text evidence="13">The sequence shown here is derived from an EMBL/GenBank/DDBJ whole genome shotgun (WGS) entry which is preliminary data.</text>
</comment>
<dbReference type="CDD" id="cd03213">
    <property type="entry name" value="ABCG_EPDR"/>
    <property type="match status" value="1"/>
</dbReference>
<keyword evidence="8 10" id="KW-0472">Membrane</keyword>
<evidence type="ECO:0000256" key="5">
    <source>
        <dbReference type="ARBA" id="ARBA00022741"/>
    </source>
</evidence>
<dbReference type="InterPro" id="IPR003593">
    <property type="entry name" value="AAA+_ATPase"/>
</dbReference>
<dbReference type="InterPro" id="IPR027417">
    <property type="entry name" value="P-loop_NTPase"/>
</dbReference>
<dbReference type="AlphaFoldDB" id="A0A835HFX1"/>
<dbReference type="PROSITE" id="PS00211">
    <property type="entry name" value="ABC_TRANSPORTER_1"/>
    <property type="match status" value="1"/>
</dbReference>
<dbReference type="GO" id="GO:0005524">
    <property type="term" value="F:ATP binding"/>
    <property type="evidence" value="ECO:0007669"/>
    <property type="project" value="UniProtKB-KW"/>
</dbReference>
<comment type="similarity">
    <text evidence="2">Belongs to the ABC transporter superfamily. ABCG family. Eye pigment precursor importer (TC 3.A.1.204) subfamily.</text>
</comment>
<evidence type="ECO:0000256" key="8">
    <source>
        <dbReference type="ARBA" id="ARBA00023136"/>
    </source>
</evidence>
<feature type="transmembrane region" description="Helical" evidence="10">
    <location>
        <begin position="614"/>
        <end position="631"/>
    </location>
</feature>
<dbReference type="InterPro" id="IPR017871">
    <property type="entry name" value="ABC_transporter-like_CS"/>
</dbReference>
<dbReference type="InterPro" id="IPR003439">
    <property type="entry name" value="ABC_transporter-like_ATP-bd"/>
</dbReference>
<reference evidence="13 14" key="1">
    <citation type="submission" date="2020-10" db="EMBL/GenBank/DDBJ databases">
        <title>The Coptis chinensis genome and diversification of protoberbering-type alkaloids.</title>
        <authorList>
            <person name="Wang B."/>
            <person name="Shu S."/>
            <person name="Song C."/>
            <person name="Liu Y."/>
        </authorList>
    </citation>
    <scope>NUCLEOTIDE SEQUENCE [LARGE SCALE GENOMIC DNA]</scope>
    <source>
        <strain evidence="13">HL-2020</strain>
        <tissue evidence="13">Leaf</tissue>
    </source>
</reference>
<feature type="chain" id="PRO_5032736052" description="ABC transporter domain-containing protein" evidence="11">
    <location>
        <begin position="22"/>
        <end position="809"/>
    </location>
</feature>
<keyword evidence="6" id="KW-0067">ATP-binding</keyword>
<dbReference type="PROSITE" id="PS50893">
    <property type="entry name" value="ABC_TRANSPORTER_2"/>
    <property type="match status" value="1"/>
</dbReference>
<evidence type="ECO:0000256" key="6">
    <source>
        <dbReference type="ARBA" id="ARBA00022840"/>
    </source>
</evidence>
<dbReference type="GO" id="GO:0016887">
    <property type="term" value="F:ATP hydrolysis activity"/>
    <property type="evidence" value="ECO:0007669"/>
    <property type="project" value="InterPro"/>
</dbReference>
<dbReference type="Gene3D" id="3.40.50.300">
    <property type="entry name" value="P-loop containing nucleotide triphosphate hydrolases"/>
    <property type="match status" value="1"/>
</dbReference>
<feature type="transmembrane region" description="Helical" evidence="10">
    <location>
        <begin position="691"/>
        <end position="708"/>
    </location>
</feature>
<evidence type="ECO:0000313" key="14">
    <source>
        <dbReference type="Proteomes" id="UP000631114"/>
    </source>
</evidence>
<sequence>MQAALITLLIIIYNCSDQVLTTRERRQAKTRDAAARSARETAQARERWKAAKNAAKKHVSGLQAQLSRTFSRKKSQIKQDDDTVSLQMPSSDSTASYHSSAASNTKIKEPSNDTRMLYALEQDLYSNEGFSLEDGDKDPKKNMPKGKQINTHSQIFRYAYGQLEKEKALQQQNKNLTFSGVIAMATDKEIKRRPTIEVYFKDLTLTLKGKNKYLLRCVTGKIKPGRVSAVMGPSGAGKTTLLNALAGKATGCTITGSVFINGKRESIHSYKKIIGFVPQDDIVHGNLTVEENLWFSARCRLSSYMPKPDRVLVVERVIESLGLQAVRDSLVGTVEKRGISGGQRKRVNVGLEMVMEPSLLILDEPTSGLDSSSSLLLLRALRWEALDGANICTVVHQPRQVFAIIRVQWLTSRENLTNNIETAICSYASKVLEICTYALFKMFDDLILLAKGGLTVYHGSVKKVEEYFAGLGISVPDRVNPPDHFIDILEGIVKPSASTDVSSNQLPIRWMFHNGYPIPPDMQQNAAGIASSSRVPNSLGGTDNTLSGPDDYSFAGELWQDVKSNVELKRHYIQHNFLKSTDLSNRITPGLFHQYKYFLGRVGKQRLRESKMQVIDYLILLLAGACLGTLAKVSDETFGVQGYTYTIIAVSLLCKIAALRSFSLDKLIYWRENSSGMSSLAYFLSKDTIDHFNTVIKPLVYLSMFYFFNNPRSSFTDNYIVLLCLVYCVTGIAYAFAILLEPGPAQLWSVLLPVVLTLLATQQEGRIVKGIANLCYPKWALQAFVISNAERFEITILLHFVPVIYVFLM</sequence>
<dbReference type="InterPro" id="IPR050352">
    <property type="entry name" value="ABCG_transporters"/>
</dbReference>
<feature type="transmembrane region" description="Helical" evidence="10">
    <location>
        <begin position="643"/>
        <end position="662"/>
    </location>
</feature>
<evidence type="ECO:0000256" key="2">
    <source>
        <dbReference type="ARBA" id="ARBA00005814"/>
    </source>
</evidence>
<dbReference type="Pfam" id="PF00005">
    <property type="entry name" value="ABC_tran"/>
    <property type="match status" value="1"/>
</dbReference>
<keyword evidence="3" id="KW-0813">Transport</keyword>
<name>A0A835HFX1_9MAGN</name>
<evidence type="ECO:0000256" key="7">
    <source>
        <dbReference type="ARBA" id="ARBA00022989"/>
    </source>
</evidence>
<dbReference type="SMART" id="SM00382">
    <property type="entry name" value="AAA"/>
    <property type="match status" value="1"/>
</dbReference>
<organism evidence="13 14">
    <name type="scientific">Coptis chinensis</name>
    <dbReference type="NCBI Taxonomy" id="261450"/>
    <lineage>
        <taxon>Eukaryota</taxon>
        <taxon>Viridiplantae</taxon>
        <taxon>Streptophyta</taxon>
        <taxon>Embryophyta</taxon>
        <taxon>Tracheophyta</taxon>
        <taxon>Spermatophyta</taxon>
        <taxon>Magnoliopsida</taxon>
        <taxon>Ranunculales</taxon>
        <taxon>Ranunculaceae</taxon>
        <taxon>Coptidoideae</taxon>
        <taxon>Coptis</taxon>
    </lineage>
</organism>